<sequence length="615" mass="67716">MQRCQRGGQDSYNFIESDDFHALFTSLVGRTEIMDRFWRRIRGHSRKISVAFKKKIQKKRDHIDFVYDCGESALRNSVNEDGEELDSWRTTGDVGKAARNVFPVVNEEFDPFIIMEGPQTQVISATTPLMGTYGSSESTSTTPSGTAYQSVAPAQYESKTRLTDTAPLPAPPDTEAQSEPKAQADTETPFVDATPMRASDLTQVQKCIFCTADPQGTHKRFDKIEKANKITCNKEGHDIFTCGRCTSNYHPVADTTSELKVHALPRIILTSPDSKHSSVLESFMPNKKALYPPPKRRGRADWRGYKWLPKVRELWDEKTRQLSRARIRHLRRQNRQCGGVQLLAKASLASTPISFFPPTRKATAKLDMVAQAMASIYASPIATASTGSASSPIDTLAQSDLPNSEDKASRDLKDSSVNRSYSDVARDGGGTHKLRDNDLKPRKTESHRPFATNKNKDVASQELENFIMDKASHIISQKSEHADTLRADDSNPQNTKPTPPITFSCRTARPKLNITFGAAGAGAKRGISSGKASFIDLANGSSSHRPLISPSVYTLIFTTTSELCKDEDPSSPTSRPPSPTWSTASSDSSCVSETDMHAGWETFATAYDDSIGGLC</sequence>
<feature type="compositionally biased region" description="Basic and acidic residues" evidence="1">
    <location>
        <begin position="479"/>
        <end position="489"/>
    </location>
</feature>
<protein>
    <submittedName>
        <fullName evidence="2">Uncharacterized protein</fullName>
    </submittedName>
</protein>
<dbReference type="AlphaFoldDB" id="A0A9W9CAH2"/>
<reference evidence="2" key="1">
    <citation type="submission" date="2022-10" db="EMBL/GenBank/DDBJ databases">
        <title>Tapping the CABI collections for fungal endophytes: first genome assemblies for Collariella, Neodidymelliopsis, Ascochyta clinopodiicola, Didymella pomorum, Didymosphaeria variabile, Neocosmospora piperis and Neocucurbitaria cava.</title>
        <authorList>
            <person name="Hill R."/>
        </authorList>
    </citation>
    <scope>NUCLEOTIDE SEQUENCE</scope>
    <source>
        <strain evidence="2">IMI 356815</strain>
    </source>
</reference>
<dbReference type="GeneID" id="80911268"/>
<dbReference type="OrthoDB" id="3792663at2759"/>
<evidence type="ECO:0000313" key="2">
    <source>
        <dbReference type="EMBL" id="KAJ4352390.1"/>
    </source>
</evidence>
<feature type="region of interest" description="Disordered" evidence="1">
    <location>
        <begin position="479"/>
        <end position="502"/>
    </location>
</feature>
<feature type="compositionally biased region" description="Polar residues" evidence="1">
    <location>
        <begin position="384"/>
        <end position="402"/>
    </location>
</feature>
<dbReference type="RefSeq" id="XP_056070746.1">
    <property type="nucleotide sequence ID" value="XM_056216499.1"/>
</dbReference>
<keyword evidence="3" id="KW-1185">Reference proteome</keyword>
<name>A0A9W9CAH2_9PLEO</name>
<feature type="compositionally biased region" description="Basic and acidic residues" evidence="1">
    <location>
        <begin position="404"/>
        <end position="416"/>
    </location>
</feature>
<comment type="caution">
    <text evidence="2">The sequence shown here is derived from an EMBL/GenBank/DDBJ whole genome shotgun (WGS) entry which is preliminary data.</text>
</comment>
<evidence type="ECO:0000313" key="3">
    <source>
        <dbReference type="Proteomes" id="UP001140513"/>
    </source>
</evidence>
<evidence type="ECO:0000256" key="1">
    <source>
        <dbReference type="SAM" id="MobiDB-lite"/>
    </source>
</evidence>
<feature type="region of interest" description="Disordered" evidence="1">
    <location>
        <begin position="156"/>
        <end position="185"/>
    </location>
</feature>
<proteinExistence type="predicted"/>
<gene>
    <name evidence="2" type="ORF">N0V89_007738</name>
</gene>
<feature type="compositionally biased region" description="Low complexity" evidence="1">
    <location>
        <begin position="580"/>
        <end position="591"/>
    </location>
</feature>
<dbReference type="Proteomes" id="UP001140513">
    <property type="component" value="Unassembled WGS sequence"/>
</dbReference>
<dbReference type="EMBL" id="JAPEUX010000005">
    <property type="protein sequence ID" value="KAJ4352390.1"/>
    <property type="molecule type" value="Genomic_DNA"/>
</dbReference>
<feature type="region of interest" description="Disordered" evidence="1">
    <location>
        <begin position="384"/>
        <end position="453"/>
    </location>
</feature>
<organism evidence="2 3">
    <name type="scientific">Didymosphaeria variabile</name>
    <dbReference type="NCBI Taxonomy" id="1932322"/>
    <lineage>
        <taxon>Eukaryota</taxon>
        <taxon>Fungi</taxon>
        <taxon>Dikarya</taxon>
        <taxon>Ascomycota</taxon>
        <taxon>Pezizomycotina</taxon>
        <taxon>Dothideomycetes</taxon>
        <taxon>Pleosporomycetidae</taxon>
        <taxon>Pleosporales</taxon>
        <taxon>Massarineae</taxon>
        <taxon>Didymosphaeriaceae</taxon>
        <taxon>Didymosphaeria</taxon>
    </lineage>
</organism>
<feature type="compositionally biased region" description="Basic and acidic residues" evidence="1">
    <location>
        <begin position="424"/>
        <end position="453"/>
    </location>
</feature>
<feature type="region of interest" description="Disordered" evidence="1">
    <location>
        <begin position="564"/>
        <end position="591"/>
    </location>
</feature>
<accession>A0A9W9CAH2</accession>